<organism evidence="2 3">
    <name type="scientific">Rotaria magnacalcarata</name>
    <dbReference type="NCBI Taxonomy" id="392030"/>
    <lineage>
        <taxon>Eukaryota</taxon>
        <taxon>Metazoa</taxon>
        <taxon>Spiralia</taxon>
        <taxon>Gnathifera</taxon>
        <taxon>Rotifera</taxon>
        <taxon>Eurotatoria</taxon>
        <taxon>Bdelloidea</taxon>
        <taxon>Philodinida</taxon>
        <taxon>Philodinidae</taxon>
        <taxon>Rotaria</taxon>
    </lineage>
</organism>
<keyword evidence="3" id="KW-1185">Reference proteome</keyword>
<evidence type="ECO:0000313" key="3">
    <source>
        <dbReference type="Proteomes" id="UP000663866"/>
    </source>
</evidence>
<sequence length="263" mass="28691">EPAAGITLNLTTSKDITQPSPSSADDADRSASCSSSFVSNQQDSPAPTNLIMPTLSREYSYNTPAMRITRSSERRRSILTNRRSHARTTHSVIPYISEQQATISEEEKELSSGNTTLSSFPSSSLKPMLSVLSTNATIISEGPPIILQKSLAGSASPSPNPTPIITVRKSDRLSSNLSPRRSIKPLQSSTPSIRTKSLQMVSIGEQEQVLTTAPQQFNMNTSIDEIEMSDKEQQVDIPIELPVVCHESIQTSPERRPRLVDIS</sequence>
<comment type="caution">
    <text evidence="2">The sequence shown here is derived from an EMBL/GenBank/DDBJ whole genome shotgun (WGS) entry which is preliminary data.</text>
</comment>
<accession>A0A820W4S0</accession>
<evidence type="ECO:0000256" key="1">
    <source>
        <dbReference type="SAM" id="MobiDB-lite"/>
    </source>
</evidence>
<dbReference type="Proteomes" id="UP000663866">
    <property type="component" value="Unassembled WGS sequence"/>
</dbReference>
<proteinExistence type="predicted"/>
<feature type="non-terminal residue" evidence="2">
    <location>
        <position position="263"/>
    </location>
</feature>
<feature type="region of interest" description="Disordered" evidence="1">
    <location>
        <begin position="1"/>
        <end position="90"/>
    </location>
</feature>
<feature type="non-terminal residue" evidence="2">
    <location>
        <position position="1"/>
    </location>
</feature>
<feature type="compositionally biased region" description="Polar residues" evidence="1">
    <location>
        <begin position="8"/>
        <end position="17"/>
    </location>
</feature>
<evidence type="ECO:0000313" key="2">
    <source>
        <dbReference type="EMBL" id="CAF4511228.1"/>
    </source>
</evidence>
<feature type="region of interest" description="Disordered" evidence="1">
    <location>
        <begin position="171"/>
        <end position="191"/>
    </location>
</feature>
<feature type="compositionally biased region" description="Low complexity" evidence="1">
    <location>
        <begin position="18"/>
        <end position="45"/>
    </location>
</feature>
<dbReference type="EMBL" id="CAJOBG010054836">
    <property type="protein sequence ID" value="CAF4511228.1"/>
    <property type="molecule type" value="Genomic_DNA"/>
</dbReference>
<protein>
    <submittedName>
        <fullName evidence="2">Uncharacterized protein</fullName>
    </submittedName>
</protein>
<feature type="compositionally biased region" description="Polar residues" evidence="1">
    <location>
        <begin position="173"/>
        <end position="191"/>
    </location>
</feature>
<dbReference type="AlphaFoldDB" id="A0A820W4S0"/>
<name>A0A820W4S0_9BILA</name>
<reference evidence="2" key="1">
    <citation type="submission" date="2021-02" db="EMBL/GenBank/DDBJ databases">
        <authorList>
            <person name="Nowell W R."/>
        </authorList>
    </citation>
    <scope>NUCLEOTIDE SEQUENCE</scope>
</reference>
<gene>
    <name evidence="2" type="ORF">OVN521_LOCUS41332</name>
</gene>